<dbReference type="PANTHER" id="PTHR37809">
    <property type="entry name" value="RIBOSOMAL PROTEIN S12 METHYLTHIOTRANSFERASE ACCESSORY FACTOR YCAO"/>
    <property type="match status" value="1"/>
</dbReference>
<dbReference type="NCBIfam" id="TIGR03604">
    <property type="entry name" value="TOMM_cyclo_SagD"/>
    <property type="match status" value="1"/>
</dbReference>
<dbReference type="Gene3D" id="3.30.160.660">
    <property type="match status" value="1"/>
</dbReference>
<evidence type="ECO:0000313" key="3">
    <source>
        <dbReference type="Proteomes" id="UP001589693"/>
    </source>
</evidence>
<dbReference type="Gene3D" id="3.30.40.250">
    <property type="match status" value="1"/>
</dbReference>
<protein>
    <submittedName>
        <fullName evidence="2">YcaO-like family protein</fullName>
    </submittedName>
</protein>
<evidence type="ECO:0000259" key="1">
    <source>
        <dbReference type="PROSITE" id="PS51664"/>
    </source>
</evidence>
<gene>
    <name evidence="2" type="ORF">ACFFQA_07020</name>
</gene>
<dbReference type="InterPro" id="IPR027624">
    <property type="entry name" value="TOMM_cyclo_SagD"/>
</dbReference>
<reference evidence="2 3" key="1">
    <citation type="submission" date="2024-09" db="EMBL/GenBank/DDBJ databases">
        <authorList>
            <person name="Sun Q."/>
            <person name="Mori K."/>
        </authorList>
    </citation>
    <scope>NUCLEOTIDE SEQUENCE [LARGE SCALE GENOMIC DNA]</scope>
    <source>
        <strain evidence="2 3">TBRC 7907</strain>
    </source>
</reference>
<dbReference type="PROSITE" id="PS51664">
    <property type="entry name" value="YCAO"/>
    <property type="match status" value="1"/>
</dbReference>
<feature type="domain" description="YcaO" evidence="1">
    <location>
        <begin position="80"/>
        <end position="452"/>
    </location>
</feature>
<dbReference type="RefSeq" id="WP_377850838.1">
    <property type="nucleotide sequence ID" value="NZ_JBHLZU010000006.1"/>
</dbReference>
<name>A0ABV5ZS12_9PSEU</name>
<dbReference type="Proteomes" id="UP001589693">
    <property type="component" value="Unassembled WGS sequence"/>
</dbReference>
<keyword evidence="3" id="KW-1185">Reference proteome</keyword>
<dbReference type="PANTHER" id="PTHR37809:SF1">
    <property type="entry name" value="RIBOSOMAL PROTEIN S12 METHYLTHIOTRANSFERASE ACCESSORY FACTOR YCAO"/>
    <property type="match status" value="1"/>
</dbReference>
<organism evidence="2 3">
    <name type="scientific">Allokutzneria oryzae</name>
    <dbReference type="NCBI Taxonomy" id="1378989"/>
    <lineage>
        <taxon>Bacteria</taxon>
        <taxon>Bacillati</taxon>
        <taxon>Actinomycetota</taxon>
        <taxon>Actinomycetes</taxon>
        <taxon>Pseudonocardiales</taxon>
        <taxon>Pseudonocardiaceae</taxon>
        <taxon>Allokutzneria</taxon>
    </lineage>
</organism>
<accession>A0ABV5ZS12</accession>
<dbReference type="EMBL" id="JBHLZU010000006">
    <property type="protein sequence ID" value="MFB9903683.1"/>
    <property type="molecule type" value="Genomic_DNA"/>
</dbReference>
<dbReference type="Gene3D" id="3.30.1330.230">
    <property type="match status" value="1"/>
</dbReference>
<evidence type="ECO:0000313" key="2">
    <source>
        <dbReference type="EMBL" id="MFB9903683.1"/>
    </source>
</evidence>
<dbReference type="Pfam" id="PF02624">
    <property type="entry name" value="YcaO"/>
    <property type="match status" value="1"/>
</dbReference>
<proteinExistence type="predicted"/>
<comment type="caution">
    <text evidence="2">The sequence shown here is derived from an EMBL/GenBank/DDBJ whole genome shotgun (WGS) entry which is preliminary data.</text>
</comment>
<dbReference type="InterPro" id="IPR003776">
    <property type="entry name" value="YcaO-like_dom"/>
</dbReference>
<sequence>MPPPRTAAGASPEARRLREQLSPLVDQAVGLVAEPGLLPFPLGSGVMPIATAHVGDAGACIPAIRRYERWLRREPEQLDGSGGGFDVELAKSVAVAEALERYCCSMYDPADLHWATALELGDEALDLDTLPRLSETELALPRQGVRPAAKDASRHWVRGVRLRDGKPMWVPAMLAYLFFVPTEEENLANPITTGCAVHTDPVLAIVKGLVEVVERDATAIAWHQRLPLPEIELDTGGPELHRLIAAYGRNPHVDVRLFDATTDIGVPTVFAVRIDRRSTALRHVAICASNLDPELAAVNAVREVLSCHISFQHQVDEAPARAEDCYRTVDGALFTAHADRAEAFDFLLSGTTRRPLSALPTPPKRDSAESLRWLVGRLAAVGTEAYAVDLTTDEAHSVGMTSVKVIVPGLQPMSFVRTAQYLGHPRLYAAPAAMGYPVRDEADLNPWPQPVA</sequence>